<dbReference type="AlphaFoldDB" id="A0ABD0RNQ9"/>
<proteinExistence type="inferred from homology"/>
<comment type="caution">
    <text evidence="4">The sequence shown here is derived from an EMBL/GenBank/DDBJ whole genome shotgun (WGS) entry which is preliminary data.</text>
</comment>
<evidence type="ECO:0000256" key="2">
    <source>
        <dbReference type="ARBA" id="ARBA00012180"/>
    </source>
</evidence>
<dbReference type="PANTHER" id="PTHR33050:SF7">
    <property type="entry name" value="RIBONUCLEASE H"/>
    <property type="match status" value="1"/>
</dbReference>
<dbReference type="PANTHER" id="PTHR33050">
    <property type="entry name" value="REVERSE TRANSCRIPTASE DOMAIN-CONTAINING PROTEIN"/>
    <property type="match status" value="1"/>
</dbReference>
<sequence>RGIRILNYLDDWLIIAHSRDLLCEHRDLVLRHLSHLGLQVNWEKSKLSPVQSISFLGMELDSVDMSARLTNERVHGPSQTLSEAPGAYGSRSYTTWTAPYETAPALALRPDPEMGMAPRHVPGQRYPRIPCVPTGRHVVVNTDACKMGWGAVCNGQAASGSWTGPRLQWHISCLELLAVLLALHRFLAMLRDKHMLRISTGLRSCRTRLPSPPVESDAAHIAA</sequence>
<protein>
    <recommendedName>
        <fullName evidence="2">ribonuclease H</fullName>
        <ecNumber evidence="2">3.1.26.4</ecNumber>
    </recommendedName>
</protein>
<dbReference type="InterPro" id="IPR043502">
    <property type="entry name" value="DNA/RNA_pol_sf"/>
</dbReference>
<dbReference type="Pfam" id="PF00078">
    <property type="entry name" value="RVT_1"/>
    <property type="match status" value="1"/>
</dbReference>
<dbReference type="Gene3D" id="3.30.70.270">
    <property type="match status" value="1"/>
</dbReference>
<dbReference type="GO" id="GO:0004523">
    <property type="term" value="F:RNA-DNA hybrid ribonuclease activity"/>
    <property type="evidence" value="ECO:0007669"/>
    <property type="project" value="UniProtKB-EC"/>
</dbReference>
<dbReference type="InterPro" id="IPR043128">
    <property type="entry name" value="Rev_trsase/Diguanyl_cyclase"/>
</dbReference>
<name>A0ABD0RNQ9_CIRMR</name>
<evidence type="ECO:0000313" key="4">
    <source>
        <dbReference type="EMBL" id="KAL0200168.1"/>
    </source>
</evidence>
<feature type="domain" description="Reverse transcriptase" evidence="3">
    <location>
        <begin position="1"/>
        <end position="60"/>
    </location>
</feature>
<evidence type="ECO:0000313" key="5">
    <source>
        <dbReference type="Proteomes" id="UP001529510"/>
    </source>
</evidence>
<feature type="non-terminal residue" evidence="4">
    <location>
        <position position="1"/>
    </location>
</feature>
<comment type="similarity">
    <text evidence="1">Belongs to the beta type-B retroviral polymerase family. HERV class-II K(HML-2) pol subfamily.</text>
</comment>
<dbReference type="InterPro" id="IPR052055">
    <property type="entry name" value="Hepadnavirus_pol/RT"/>
</dbReference>
<reference evidence="4 5" key="1">
    <citation type="submission" date="2024-05" db="EMBL/GenBank/DDBJ databases">
        <title>Genome sequencing and assembly of Indian major carp, Cirrhinus mrigala (Hamilton, 1822).</title>
        <authorList>
            <person name="Mohindra V."/>
            <person name="Chowdhury L.M."/>
            <person name="Lal K."/>
            <person name="Jena J.K."/>
        </authorList>
    </citation>
    <scope>NUCLEOTIDE SEQUENCE [LARGE SCALE GENOMIC DNA]</scope>
    <source>
        <strain evidence="4">CM1030</strain>
        <tissue evidence="4">Blood</tissue>
    </source>
</reference>
<evidence type="ECO:0000259" key="3">
    <source>
        <dbReference type="PROSITE" id="PS50878"/>
    </source>
</evidence>
<dbReference type="SUPFAM" id="SSF56672">
    <property type="entry name" value="DNA/RNA polymerases"/>
    <property type="match status" value="1"/>
</dbReference>
<keyword evidence="5" id="KW-1185">Reference proteome</keyword>
<dbReference type="InterPro" id="IPR000477">
    <property type="entry name" value="RT_dom"/>
</dbReference>
<organism evidence="4 5">
    <name type="scientific">Cirrhinus mrigala</name>
    <name type="common">Mrigala</name>
    <dbReference type="NCBI Taxonomy" id="683832"/>
    <lineage>
        <taxon>Eukaryota</taxon>
        <taxon>Metazoa</taxon>
        <taxon>Chordata</taxon>
        <taxon>Craniata</taxon>
        <taxon>Vertebrata</taxon>
        <taxon>Euteleostomi</taxon>
        <taxon>Actinopterygii</taxon>
        <taxon>Neopterygii</taxon>
        <taxon>Teleostei</taxon>
        <taxon>Ostariophysi</taxon>
        <taxon>Cypriniformes</taxon>
        <taxon>Cyprinidae</taxon>
        <taxon>Labeoninae</taxon>
        <taxon>Labeonini</taxon>
        <taxon>Cirrhinus</taxon>
    </lineage>
</organism>
<dbReference type="EC" id="3.1.26.4" evidence="2"/>
<dbReference type="PROSITE" id="PS50878">
    <property type="entry name" value="RT_POL"/>
    <property type="match status" value="1"/>
</dbReference>
<dbReference type="Proteomes" id="UP001529510">
    <property type="component" value="Unassembled WGS sequence"/>
</dbReference>
<evidence type="ECO:0000256" key="1">
    <source>
        <dbReference type="ARBA" id="ARBA00010879"/>
    </source>
</evidence>
<dbReference type="EMBL" id="JAMKFB020000002">
    <property type="protein sequence ID" value="KAL0200168.1"/>
    <property type="molecule type" value="Genomic_DNA"/>
</dbReference>
<accession>A0ABD0RNQ9</accession>
<gene>
    <name evidence="4" type="ORF">M9458_003355</name>
</gene>
<feature type="non-terminal residue" evidence="4">
    <location>
        <position position="223"/>
    </location>
</feature>